<evidence type="ECO:0000313" key="1">
    <source>
        <dbReference type="EMBL" id="RWT15759.1"/>
    </source>
</evidence>
<name>A0A443VET9_RAOPL</name>
<dbReference type="EMBL" id="QKOX01000046">
    <property type="protein sequence ID" value="RWT15759.1"/>
    <property type="molecule type" value="Genomic_DNA"/>
</dbReference>
<protein>
    <submittedName>
        <fullName evidence="1">Uncharacterized protein</fullName>
    </submittedName>
</protein>
<dbReference type="Proteomes" id="UP000288843">
    <property type="component" value="Unassembled WGS sequence"/>
</dbReference>
<accession>A0A443VET9</accession>
<dbReference type="RefSeq" id="WP_128320314.1">
    <property type="nucleotide sequence ID" value="NZ_JAUBKS010000040.1"/>
</dbReference>
<sequence length="303" mass="35397">MRLEQAYSLELGKDITADEADKFFSEGTLTSKHLFECPEQGCNAQVTCANLDRPKRLRKRDPYFKFVSEHSSTCRLEAESDEEIRYLKITQEDPEALPFILDDVVDIDLSPPCKHIVHDLPTLEDEDAIAKRLRKPVVNDGEESLKHRHSRKRLSGLVHSFIRKENFFLNTADGKLHLRDFFIKVNDSKELSTYSDEPRIFFGKAWLNRKDNYYLVRFDSEMRAGELKCKPTFFIPARLVDSSEYKRTSREALDRLSLASRPLYLFIFSELPPVRSNVGDYINFKLDDLNYLYYLPWGRNHNG</sequence>
<proteinExistence type="predicted"/>
<organism evidence="1 2">
    <name type="scientific">Raoultella planticola</name>
    <name type="common">Klebsiella planticola</name>
    <dbReference type="NCBI Taxonomy" id="575"/>
    <lineage>
        <taxon>Bacteria</taxon>
        <taxon>Pseudomonadati</taxon>
        <taxon>Pseudomonadota</taxon>
        <taxon>Gammaproteobacteria</taxon>
        <taxon>Enterobacterales</taxon>
        <taxon>Enterobacteriaceae</taxon>
        <taxon>Klebsiella/Raoultella group</taxon>
        <taxon>Raoultella</taxon>
    </lineage>
</organism>
<gene>
    <name evidence="1" type="ORF">DN603_27495</name>
</gene>
<comment type="caution">
    <text evidence="1">The sequence shown here is derived from an EMBL/GenBank/DDBJ whole genome shotgun (WGS) entry which is preliminary data.</text>
</comment>
<dbReference type="AlphaFoldDB" id="A0A443VET9"/>
<evidence type="ECO:0000313" key="2">
    <source>
        <dbReference type="Proteomes" id="UP000288843"/>
    </source>
</evidence>
<reference evidence="1 2" key="1">
    <citation type="submission" date="2018-06" db="EMBL/GenBank/DDBJ databases">
        <title>Carbapenemase-producing Enterobacteriaceae present in wastewater treatment plant effluent and nearby surface waters in the US.</title>
        <authorList>
            <person name="Mathys D.A."/>
            <person name="Mollenkopf D.F."/>
            <person name="Feicht S.M."/>
            <person name="Adams R.J."/>
            <person name="Albers A.L."/>
            <person name="Stuever D.M."/>
            <person name="Daniels J.B."/>
            <person name="Wittum T.E."/>
        </authorList>
    </citation>
    <scope>NUCLEOTIDE SEQUENCE [LARGE SCALE GENOMIC DNA]</scope>
    <source>
        <strain evidence="1 2">GEO_47_Down_B</strain>
    </source>
</reference>